<name>A0A2T2WCP3_9FIRM</name>
<comment type="subunit">
    <text evidence="2">Homodecamer; pentamer of dimers.</text>
</comment>
<dbReference type="InterPro" id="IPR015813">
    <property type="entry name" value="Pyrv/PenolPyrv_kinase-like_dom"/>
</dbReference>
<evidence type="ECO:0000256" key="1">
    <source>
        <dbReference type="ARBA" id="ARBA00008676"/>
    </source>
</evidence>
<evidence type="ECO:0000256" key="8">
    <source>
        <dbReference type="PIRSR" id="PIRSR000388-3"/>
    </source>
</evidence>
<dbReference type="EC" id="2.1.2.11" evidence="3 6"/>
<dbReference type="PANTHER" id="PTHR20881:SF0">
    <property type="entry name" value="3-METHYL-2-OXOBUTANOATE HYDROXYMETHYLTRANSFERASE"/>
    <property type="match status" value="1"/>
</dbReference>
<dbReference type="EMBL" id="PXYV01000097">
    <property type="protein sequence ID" value="PSR20003.1"/>
    <property type="molecule type" value="Genomic_DNA"/>
</dbReference>
<dbReference type="AlphaFoldDB" id="A0A2T2WCP3"/>
<dbReference type="GO" id="GO:0000287">
    <property type="term" value="F:magnesium ion binding"/>
    <property type="evidence" value="ECO:0007669"/>
    <property type="project" value="TreeGrafter"/>
</dbReference>
<evidence type="ECO:0000256" key="7">
    <source>
        <dbReference type="PIRSR" id="PIRSR000388-2"/>
    </source>
</evidence>
<evidence type="ECO:0000256" key="3">
    <source>
        <dbReference type="ARBA" id="ARBA00012618"/>
    </source>
</evidence>
<dbReference type="GO" id="GO:0003864">
    <property type="term" value="F:3-methyl-2-oxobutanoate hydroxymethyltransferase activity"/>
    <property type="evidence" value="ECO:0007669"/>
    <property type="project" value="UniProtKB-UniRule"/>
</dbReference>
<comment type="cofactor">
    <cofactor evidence="8">
        <name>Mg(2+)</name>
        <dbReference type="ChEBI" id="CHEBI:18420"/>
    </cofactor>
    <text evidence="8">Binds 1 Mg(2+) ion per subunit.</text>
</comment>
<proteinExistence type="inferred from homology"/>
<keyword evidence="8" id="KW-0479">Metal-binding</keyword>
<dbReference type="PANTHER" id="PTHR20881">
    <property type="entry name" value="3-METHYL-2-OXOBUTANOATE HYDROXYMETHYLTRANSFERASE"/>
    <property type="match status" value="1"/>
</dbReference>
<dbReference type="Gene3D" id="3.20.20.60">
    <property type="entry name" value="Phosphoenolpyruvate-binding domains"/>
    <property type="match status" value="1"/>
</dbReference>
<dbReference type="NCBIfam" id="TIGR00222">
    <property type="entry name" value="panB"/>
    <property type="match status" value="1"/>
</dbReference>
<sequence>MRTTARAIQALKQERPVVLISAYDALWARLAESAGADILLVGDSVGIDVLGYGSVLPVSAEMLLHHLRAVVRGSSRALVVADMPLGEYGIGDRETMHRAMQYVKEGGAGAIKMAGGSELAESVRKLTKLGIPVMGHIGVNSSHWSLGEVGPVVGRTTAEQQQLLSDAKALEAAGVFALIAKCVTVSVTQELCRMLRIPVISIGSGDADGVGANCLDIVGLARESPWFSLRQVNGGEWLVNAMTGFVDGVRSGTLSAKSWKEKSV</sequence>
<feature type="binding site" evidence="7">
    <location>
        <position position="82"/>
    </location>
    <ligand>
        <name>3-methyl-2-oxobutanoate</name>
        <dbReference type="ChEBI" id="CHEBI:11851"/>
    </ligand>
</feature>
<keyword evidence="8" id="KW-0460">Magnesium</keyword>
<dbReference type="Pfam" id="PF02548">
    <property type="entry name" value="Pantoate_transf"/>
    <property type="match status" value="1"/>
</dbReference>
<feature type="binding site" evidence="7">
    <location>
        <begin position="43"/>
        <end position="44"/>
    </location>
    <ligand>
        <name>3-methyl-2-oxobutanoate</name>
        <dbReference type="ChEBI" id="CHEBI:11851"/>
    </ligand>
</feature>
<dbReference type="Proteomes" id="UP000241848">
    <property type="component" value="Unassembled WGS sequence"/>
</dbReference>
<feature type="binding site" evidence="7">
    <location>
        <position position="112"/>
    </location>
    <ligand>
        <name>3-methyl-2-oxobutanoate</name>
        <dbReference type="ChEBI" id="CHEBI:11851"/>
    </ligand>
</feature>
<dbReference type="InterPro" id="IPR040442">
    <property type="entry name" value="Pyrv_kinase-like_dom_sf"/>
</dbReference>
<accession>A0A2T2WCP3</accession>
<dbReference type="GO" id="GO:0008168">
    <property type="term" value="F:methyltransferase activity"/>
    <property type="evidence" value="ECO:0007669"/>
    <property type="project" value="UniProtKB-KW"/>
</dbReference>
<keyword evidence="4" id="KW-0566">Pantothenate biosynthesis</keyword>
<dbReference type="GO" id="GO:0032259">
    <property type="term" value="P:methylation"/>
    <property type="evidence" value="ECO:0007669"/>
    <property type="project" value="UniProtKB-KW"/>
</dbReference>
<gene>
    <name evidence="9" type="primary">panB</name>
    <name evidence="9" type="ORF">C7B45_17055</name>
</gene>
<comment type="caution">
    <text evidence="9">The sequence shown here is derived from an EMBL/GenBank/DDBJ whole genome shotgun (WGS) entry which is preliminary data.</text>
</comment>
<evidence type="ECO:0000256" key="4">
    <source>
        <dbReference type="ARBA" id="ARBA00022655"/>
    </source>
</evidence>
<evidence type="ECO:0000313" key="9">
    <source>
        <dbReference type="EMBL" id="PSR20003.1"/>
    </source>
</evidence>
<dbReference type="GO" id="GO:0015940">
    <property type="term" value="P:pantothenate biosynthetic process"/>
    <property type="evidence" value="ECO:0007669"/>
    <property type="project" value="UniProtKB-UniRule"/>
</dbReference>
<dbReference type="PIRSF" id="PIRSF000388">
    <property type="entry name" value="Pantoate_hydroxy_MeTrfase"/>
    <property type="match status" value="1"/>
</dbReference>
<evidence type="ECO:0000256" key="5">
    <source>
        <dbReference type="ARBA" id="ARBA00022679"/>
    </source>
</evidence>
<organism evidence="9 10">
    <name type="scientific">Sulfobacillus acidophilus</name>
    <dbReference type="NCBI Taxonomy" id="53633"/>
    <lineage>
        <taxon>Bacteria</taxon>
        <taxon>Bacillati</taxon>
        <taxon>Bacillota</taxon>
        <taxon>Clostridia</taxon>
        <taxon>Eubacteriales</taxon>
        <taxon>Clostridiales Family XVII. Incertae Sedis</taxon>
        <taxon>Sulfobacillus</taxon>
    </lineage>
</organism>
<evidence type="ECO:0000256" key="6">
    <source>
        <dbReference type="NCBIfam" id="TIGR00222"/>
    </source>
</evidence>
<feature type="binding site" evidence="8">
    <location>
        <position position="43"/>
    </location>
    <ligand>
        <name>Mg(2+)</name>
        <dbReference type="ChEBI" id="CHEBI:18420"/>
    </ligand>
</feature>
<evidence type="ECO:0000256" key="2">
    <source>
        <dbReference type="ARBA" id="ARBA00011424"/>
    </source>
</evidence>
<dbReference type="SUPFAM" id="SSF51621">
    <property type="entry name" value="Phosphoenolpyruvate/pyruvate domain"/>
    <property type="match status" value="1"/>
</dbReference>
<dbReference type="InterPro" id="IPR003700">
    <property type="entry name" value="Pantoate_hydroxy_MeTrfase"/>
</dbReference>
<keyword evidence="5 9" id="KW-0808">Transferase</keyword>
<keyword evidence="9" id="KW-0489">Methyltransferase</keyword>
<reference evidence="9 10" key="1">
    <citation type="journal article" date="2014" name="BMC Genomics">
        <title>Comparison of environmental and isolate Sulfobacillus genomes reveals diverse carbon, sulfur, nitrogen, and hydrogen metabolisms.</title>
        <authorList>
            <person name="Justice N.B."/>
            <person name="Norman A."/>
            <person name="Brown C.T."/>
            <person name="Singh A."/>
            <person name="Thomas B.C."/>
            <person name="Banfield J.F."/>
        </authorList>
    </citation>
    <scope>NUCLEOTIDE SEQUENCE [LARGE SCALE GENOMIC DNA]</scope>
    <source>
        <strain evidence="9">AMDSBA3</strain>
    </source>
</reference>
<comment type="similarity">
    <text evidence="1">Belongs to the PanB family.</text>
</comment>
<feature type="binding site" evidence="8">
    <location>
        <position position="82"/>
    </location>
    <ligand>
        <name>Mg(2+)</name>
        <dbReference type="ChEBI" id="CHEBI:18420"/>
    </ligand>
</feature>
<protein>
    <recommendedName>
        <fullName evidence="3 6">3-methyl-2-oxobutanoate hydroxymethyltransferase</fullName>
        <ecNumber evidence="3 6">2.1.2.11</ecNumber>
    </recommendedName>
</protein>
<evidence type="ECO:0000313" key="10">
    <source>
        <dbReference type="Proteomes" id="UP000241848"/>
    </source>
</evidence>